<evidence type="ECO:0000313" key="4">
    <source>
        <dbReference type="Proteomes" id="UP001357485"/>
    </source>
</evidence>
<comment type="caution">
    <text evidence="3">The sequence shown here is derived from an EMBL/GenBank/DDBJ whole genome shotgun (WGS) entry which is preliminary data.</text>
</comment>
<dbReference type="Proteomes" id="UP001357485">
    <property type="component" value="Unassembled WGS sequence"/>
</dbReference>
<feature type="region of interest" description="Disordered" evidence="1">
    <location>
        <begin position="44"/>
        <end position="132"/>
    </location>
</feature>
<sequence>HGLDARIKRMDVLEKAVKERTSRSSSRSEDVARLKAENKTLAAELTFYRHNPHSVPQQQQRPESHRSPSSSQTLAPPTTSRSSMAATLLRHHSTSAVEALANPSSYHNQHQRNSSQQPVALQTPPIRPSEQRWIHRLKELERRLKAEREARLLDRSGARRRLEEGRMENEVLKMQLEREK</sequence>
<dbReference type="InterPro" id="IPR024545">
    <property type="entry name" value="Mto1-like_Mto2p-bd"/>
</dbReference>
<keyword evidence="4" id="KW-1185">Reference proteome</keyword>
<evidence type="ECO:0000256" key="1">
    <source>
        <dbReference type="SAM" id="MobiDB-lite"/>
    </source>
</evidence>
<feature type="compositionally biased region" description="Polar residues" evidence="1">
    <location>
        <begin position="102"/>
        <end position="120"/>
    </location>
</feature>
<name>A0ABR0JPG8_9PEZI</name>
<evidence type="ECO:0000259" key="2">
    <source>
        <dbReference type="Pfam" id="PF12808"/>
    </source>
</evidence>
<gene>
    <name evidence="3" type="ORF">LTR16_009853</name>
</gene>
<feature type="non-terminal residue" evidence="3">
    <location>
        <position position="1"/>
    </location>
</feature>
<proteinExistence type="predicted"/>
<accession>A0ABR0JPG8</accession>
<organism evidence="3 4">
    <name type="scientific">Cryomyces antarcticus</name>
    <dbReference type="NCBI Taxonomy" id="329879"/>
    <lineage>
        <taxon>Eukaryota</taxon>
        <taxon>Fungi</taxon>
        <taxon>Dikarya</taxon>
        <taxon>Ascomycota</taxon>
        <taxon>Pezizomycotina</taxon>
        <taxon>Dothideomycetes</taxon>
        <taxon>Dothideomycetes incertae sedis</taxon>
        <taxon>Cryomyces</taxon>
    </lineage>
</organism>
<dbReference type="EMBL" id="JAVRRA010027289">
    <property type="protein sequence ID" value="KAK5067865.1"/>
    <property type="molecule type" value="Genomic_DNA"/>
</dbReference>
<feature type="compositionally biased region" description="Polar residues" evidence="1">
    <location>
        <begin position="54"/>
        <end position="85"/>
    </location>
</feature>
<reference evidence="3 4" key="1">
    <citation type="submission" date="2023-08" db="EMBL/GenBank/DDBJ databases">
        <title>Black Yeasts Isolated from many extreme environments.</title>
        <authorList>
            <person name="Coleine C."/>
            <person name="Stajich J.E."/>
            <person name="Selbmann L."/>
        </authorList>
    </citation>
    <scope>NUCLEOTIDE SEQUENCE [LARGE SCALE GENOMIC DNA]</scope>
    <source>
        <strain evidence="3 4">CCFEE 536</strain>
    </source>
</reference>
<evidence type="ECO:0000313" key="3">
    <source>
        <dbReference type="EMBL" id="KAK5067865.1"/>
    </source>
</evidence>
<feature type="domain" description="Mto1-like Mto2p-binding" evidence="2">
    <location>
        <begin position="132"/>
        <end position="180"/>
    </location>
</feature>
<protein>
    <recommendedName>
        <fullName evidence="2">Mto1-like Mto2p-binding domain-containing protein</fullName>
    </recommendedName>
</protein>
<dbReference type="Pfam" id="PF12808">
    <property type="entry name" value="Mto2_bdg"/>
    <property type="match status" value="1"/>
</dbReference>
<feature type="non-terminal residue" evidence="3">
    <location>
        <position position="180"/>
    </location>
</feature>